<reference evidence="1 2" key="1">
    <citation type="submission" date="2013-02" db="EMBL/GenBank/DDBJ databases">
        <authorList>
            <person name="Harkins D.M."/>
            <person name="Durkin A.S."/>
            <person name="Brinkac L.M."/>
            <person name="Haft D.H."/>
            <person name="Selengut J.D."/>
            <person name="Sanka R."/>
            <person name="DePew J."/>
            <person name="Purushe J."/>
            <person name="Picardeau M."/>
            <person name="Werts C."/>
            <person name="Goarant C."/>
            <person name="Vinetz J.M."/>
            <person name="Sutton G.G."/>
            <person name="Nierman W.C."/>
            <person name="Fouts D.E."/>
        </authorList>
    </citation>
    <scope>NUCLEOTIDE SEQUENCE [LARGE SCALE GENOMIC DNA]</scope>
    <source>
        <strain evidence="1 2">200703203</strain>
    </source>
</reference>
<accession>N1UCH2</accession>
<evidence type="ECO:0000313" key="1">
    <source>
        <dbReference type="EMBL" id="EMY23958.1"/>
    </source>
</evidence>
<gene>
    <name evidence="1" type="ORF">LEP1GSC115_1570</name>
</gene>
<comment type="caution">
    <text evidence="1">The sequence shown here is derived from an EMBL/GenBank/DDBJ whole genome shotgun (WGS) entry which is preliminary data.</text>
</comment>
<dbReference type="AlphaFoldDB" id="N1UCH2"/>
<dbReference type="Proteomes" id="UP000012220">
    <property type="component" value="Unassembled WGS sequence"/>
</dbReference>
<evidence type="ECO:0000313" key="2">
    <source>
        <dbReference type="Proteomes" id="UP000012220"/>
    </source>
</evidence>
<name>N1UCH2_LEPIR</name>
<protein>
    <submittedName>
        <fullName evidence="1">Uncharacterized protein</fullName>
    </submittedName>
</protein>
<dbReference type="EMBL" id="AHNY02000215">
    <property type="protein sequence ID" value="EMY23958.1"/>
    <property type="molecule type" value="Genomic_DNA"/>
</dbReference>
<sequence>MSRYFRKLRFHFMMKVAKQHFYVEIYRIFYKKEIILWLK</sequence>
<dbReference type="BioCyc" id="LINT1085541:G11IQ-817-MONOMER"/>
<proteinExistence type="predicted"/>
<organism evidence="1 2">
    <name type="scientific">Leptospira interrogans serovar Australis str. 200703203</name>
    <dbReference type="NCBI Taxonomy" id="1085541"/>
    <lineage>
        <taxon>Bacteria</taxon>
        <taxon>Pseudomonadati</taxon>
        <taxon>Spirochaetota</taxon>
        <taxon>Spirochaetia</taxon>
        <taxon>Leptospirales</taxon>
        <taxon>Leptospiraceae</taxon>
        <taxon>Leptospira</taxon>
    </lineage>
</organism>